<keyword evidence="2" id="KW-1185">Reference proteome</keyword>
<reference evidence="1 2" key="1">
    <citation type="submission" date="2014-04" db="EMBL/GenBank/DDBJ databases">
        <title>Characterization and application of a salt tolerant electro-active bacterium.</title>
        <authorList>
            <person name="Yang L."/>
            <person name="Wei S."/>
            <person name="Tay Q.X.M."/>
        </authorList>
    </citation>
    <scope>NUCLEOTIDE SEQUENCE [LARGE SCALE GENOMIC DNA]</scope>
    <source>
        <strain evidence="1 2">LY1</strain>
    </source>
</reference>
<sequence>MAEADVYLPYPLVWESIPLITYCRSMKQLYIIFILSVLSCGGKGNDGNLAVAVAVAETDFDWLLGSWERMNDEGENFTYETWLKIDSSTYHGVGHTLLNADTVWQEEMRLVNIAGRWNLEVFSKGDTAATVFSLTDITPEAFTSQNAENDFPKQIKYYRNEEYLKAIVSGEGMEISFDFKRN</sequence>
<gene>
    <name evidence="1" type="ORF">EL17_19330</name>
</gene>
<dbReference type="STRING" id="1048983.EL17_19330"/>
<comment type="caution">
    <text evidence="1">The sequence shown here is derived from an EMBL/GenBank/DDBJ whole genome shotgun (WGS) entry which is preliminary data.</text>
</comment>
<dbReference type="eggNOG" id="ENOG5032YP4">
    <property type="taxonomic scope" value="Bacteria"/>
</dbReference>
<dbReference type="OrthoDB" id="5382295at2"/>
<dbReference type="EMBL" id="JMIH01000028">
    <property type="protein sequence ID" value="KEO72066.1"/>
    <property type="molecule type" value="Genomic_DNA"/>
</dbReference>
<evidence type="ECO:0000313" key="1">
    <source>
        <dbReference type="EMBL" id="KEO72066.1"/>
    </source>
</evidence>
<protein>
    <submittedName>
        <fullName evidence="1">Uncharacterized protein</fullName>
    </submittedName>
</protein>
<proteinExistence type="predicted"/>
<accession>A0A074KQ44</accession>
<organism evidence="1 2">
    <name type="scientific">Anditalea andensis</name>
    <dbReference type="NCBI Taxonomy" id="1048983"/>
    <lineage>
        <taxon>Bacteria</taxon>
        <taxon>Pseudomonadati</taxon>
        <taxon>Bacteroidota</taxon>
        <taxon>Cytophagia</taxon>
        <taxon>Cytophagales</taxon>
        <taxon>Cytophagaceae</taxon>
        <taxon>Anditalea</taxon>
    </lineage>
</organism>
<dbReference type="Proteomes" id="UP000027821">
    <property type="component" value="Unassembled WGS sequence"/>
</dbReference>
<evidence type="ECO:0000313" key="2">
    <source>
        <dbReference type="Proteomes" id="UP000027821"/>
    </source>
</evidence>
<name>A0A074KQ44_9BACT</name>
<dbReference type="AlphaFoldDB" id="A0A074KQ44"/>